<reference evidence="1 2" key="1">
    <citation type="submission" date="2014-06" db="EMBL/GenBank/DDBJ databases">
        <authorList>
            <person name="Swart Estienne"/>
        </authorList>
    </citation>
    <scope>NUCLEOTIDE SEQUENCE [LARGE SCALE GENOMIC DNA]</scope>
    <source>
        <strain evidence="1 2">130c</strain>
    </source>
</reference>
<evidence type="ECO:0000313" key="1">
    <source>
        <dbReference type="EMBL" id="CDW74398.1"/>
    </source>
</evidence>
<dbReference type="AlphaFoldDB" id="A0A077ZYZ3"/>
<proteinExistence type="predicted"/>
<dbReference type="InParanoid" id="A0A077ZYZ3"/>
<name>A0A077ZYZ3_STYLE</name>
<gene>
    <name evidence="1" type="primary">Contig8469.g9040</name>
    <name evidence="1" type="ORF">STYLEM_3377</name>
</gene>
<organism evidence="1 2">
    <name type="scientific">Stylonychia lemnae</name>
    <name type="common">Ciliate</name>
    <dbReference type="NCBI Taxonomy" id="5949"/>
    <lineage>
        <taxon>Eukaryota</taxon>
        <taxon>Sar</taxon>
        <taxon>Alveolata</taxon>
        <taxon>Ciliophora</taxon>
        <taxon>Intramacronucleata</taxon>
        <taxon>Spirotrichea</taxon>
        <taxon>Stichotrichia</taxon>
        <taxon>Sporadotrichida</taxon>
        <taxon>Oxytrichidae</taxon>
        <taxon>Stylonychinae</taxon>
        <taxon>Stylonychia</taxon>
    </lineage>
</organism>
<protein>
    <submittedName>
        <fullName evidence="1">Uncharacterized protein</fullName>
    </submittedName>
</protein>
<dbReference type="Proteomes" id="UP000039865">
    <property type="component" value="Unassembled WGS sequence"/>
</dbReference>
<evidence type="ECO:0000313" key="2">
    <source>
        <dbReference type="Proteomes" id="UP000039865"/>
    </source>
</evidence>
<sequence>MIPIQNRGFIGNQLKVENFNRLDSLLKYHIVGGACGTAYSRPDCQEPEVQYYLTGGACGMQNSPPDCKEPWIPDFPPFTPKVQMKPPVFCAGYNCDKILNSQNDGNFYIRENLYVQSPIQDKWNTQQKVDDCIPGDCGSRDGVYHPYKYFMNGYK</sequence>
<keyword evidence="2" id="KW-1185">Reference proteome</keyword>
<dbReference type="EMBL" id="CCKQ01003274">
    <property type="protein sequence ID" value="CDW74398.1"/>
    <property type="molecule type" value="Genomic_DNA"/>
</dbReference>
<accession>A0A077ZYZ3</accession>